<dbReference type="AlphaFoldDB" id="A0A0S2DML5"/>
<dbReference type="RefSeq" id="WP_057949226.1">
    <property type="nucleotide sequence ID" value="NZ_CP067396.1"/>
</dbReference>
<sequence length="170" mass="18009">MNRNDDSDARPGGSRPHPPHSETAAAAREWALQERAREDERRGAPMSEDEPRLAQYRLLSRALRAPPMEPIPYGFAEQVARRAQAAAEAGDGIERWLQRLLLLGLAVAGASLIAGGASEWLPGVDAALRRLPSGIVSWGALAGACCLLSWGWSALARAAGLEPGASARAA</sequence>
<evidence type="ECO:0008006" key="5">
    <source>
        <dbReference type="Google" id="ProtNLM"/>
    </source>
</evidence>
<name>A0A0S2DML5_LYSEN</name>
<keyword evidence="2" id="KW-1133">Transmembrane helix</keyword>
<feature type="compositionally biased region" description="Basic and acidic residues" evidence="1">
    <location>
        <begin position="31"/>
        <end position="43"/>
    </location>
</feature>
<proteinExistence type="predicted"/>
<dbReference type="OrthoDB" id="6024775at2"/>
<keyword evidence="2" id="KW-0472">Membrane</keyword>
<protein>
    <recommendedName>
        <fullName evidence="5">Transmembrane protein</fullName>
    </recommendedName>
</protein>
<evidence type="ECO:0000256" key="2">
    <source>
        <dbReference type="SAM" id="Phobius"/>
    </source>
</evidence>
<organism evidence="3 4">
    <name type="scientific">Lysobacter enzymogenes</name>
    <dbReference type="NCBI Taxonomy" id="69"/>
    <lineage>
        <taxon>Bacteria</taxon>
        <taxon>Pseudomonadati</taxon>
        <taxon>Pseudomonadota</taxon>
        <taxon>Gammaproteobacteria</taxon>
        <taxon>Lysobacterales</taxon>
        <taxon>Lysobacteraceae</taxon>
        <taxon>Lysobacter</taxon>
    </lineage>
</organism>
<keyword evidence="2" id="KW-0812">Transmembrane</keyword>
<feature type="transmembrane region" description="Helical" evidence="2">
    <location>
        <begin position="100"/>
        <end position="123"/>
    </location>
</feature>
<dbReference type="Proteomes" id="UP000061569">
    <property type="component" value="Chromosome"/>
</dbReference>
<evidence type="ECO:0000313" key="3">
    <source>
        <dbReference type="EMBL" id="ALN60011.1"/>
    </source>
</evidence>
<feature type="transmembrane region" description="Helical" evidence="2">
    <location>
        <begin position="135"/>
        <end position="155"/>
    </location>
</feature>
<gene>
    <name evidence="3" type="ORF">GLE_4670</name>
</gene>
<dbReference type="KEGG" id="lez:GLE_4670"/>
<reference evidence="3 4" key="1">
    <citation type="submission" date="2015-11" db="EMBL/GenBank/DDBJ databases">
        <title>Genome sequences of Lysobacter enzymogenes strain C3 and Lysobacter antibioticus ATCC 29479.</title>
        <authorList>
            <person name="Kobayashi D.Y."/>
        </authorList>
    </citation>
    <scope>NUCLEOTIDE SEQUENCE [LARGE SCALE GENOMIC DNA]</scope>
    <source>
        <strain evidence="3 4">C3</strain>
    </source>
</reference>
<dbReference type="STRING" id="69.GLE_4670"/>
<accession>A0A0S2DML5</accession>
<evidence type="ECO:0000313" key="4">
    <source>
        <dbReference type="Proteomes" id="UP000061569"/>
    </source>
</evidence>
<dbReference type="EMBL" id="CP013140">
    <property type="protein sequence ID" value="ALN60011.1"/>
    <property type="molecule type" value="Genomic_DNA"/>
</dbReference>
<feature type="region of interest" description="Disordered" evidence="1">
    <location>
        <begin position="1"/>
        <end position="50"/>
    </location>
</feature>
<dbReference type="PATRIC" id="fig|69.6.peg.4606"/>
<evidence type="ECO:0000256" key="1">
    <source>
        <dbReference type="SAM" id="MobiDB-lite"/>
    </source>
</evidence>